<evidence type="ECO:0000256" key="2">
    <source>
        <dbReference type="ARBA" id="ARBA00004229"/>
    </source>
</evidence>
<sequence length="384" mass="41702">MRFRLGMQYLHASNDGDTDLGASPEAALGGGMWHGGGGNNTGRFWRSHWGADDPSDGSDDPNEAYRFEQGGEEAYGGAGASPSSHEQLLRNMNRTAESIPRELFALDLESARRYLQATAGGLPRFLTDRFPAWRAKMLADPNFFFKLLMEETVGMGLCLTGVIIARGDRLMQELDFVLIDTLVGASLSFVLIWLLAPSIPMGSMIGQQPVKGNAWSLRRLQSYLGDLPSCALAPGTRLQHYDWTQRAAAFLYKGSLFAMAGFAAGVIGTSLGYALLALRKRYTGCEPENRMPPILAMSLGWAGFMFVSANPRYQLVTATELWIYEKTSPAIAKASTAILRTTNSIAGGATWVLWARALGLNQSGDPSTSMTSRADETLVSAAHR</sequence>
<dbReference type="OrthoDB" id="497268at2759"/>
<protein>
    <submittedName>
        <fullName evidence="12">Uncharacterized protein</fullName>
    </submittedName>
</protein>
<dbReference type="InterPro" id="IPR021825">
    <property type="entry name" value="RETICULATA-related"/>
</dbReference>
<feature type="region of interest" description="Disordered" evidence="10">
    <location>
        <begin position="46"/>
        <end position="65"/>
    </location>
</feature>
<dbReference type="Proteomes" id="UP000530660">
    <property type="component" value="Unassembled WGS sequence"/>
</dbReference>
<comment type="similarity">
    <text evidence="3">Belongs to the RETICULATA family.</text>
</comment>
<organism evidence="12 13">
    <name type="scientific">Cyanidiococcus yangmingshanensis</name>
    <dbReference type="NCBI Taxonomy" id="2690220"/>
    <lineage>
        <taxon>Eukaryota</taxon>
        <taxon>Rhodophyta</taxon>
        <taxon>Bangiophyceae</taxon>
        <taxon>Cyanidiales</taxon>
        <taxon>Cyanidiaceae</taxon>
        <taxon>Cyanidiococcus</taxon>
    </lineage>
</organism>
<evidence type="ECO:0000256" key="8">
    <source>
        <dbReference type="ARBA" id="ARBA00022989"/>
    </source>
</evidence>
<dbReference type="Pfam" id="PF11891">
    <property type="entry name" value="RETICULATA-like"/>
    <property type="match status" value="1"/>
</dbReference>
<dbReference type="GO" id="GO:0009706">
    <property type="term" value="C:chloroplast inner membrane"/>
    <property type="evidence" value="ECO:0007669"/>
    <property type="project" value="TreeGrafter"/>
</dbReference>
<keyword evidence="6 11" id="KW-0812">Transmembrane</keyword>
<proteinExistence type="inferred from homology"/>
<comment type="caution">
    <text evidence="12">The sequence shown here is derived from an EMBL/GenBank/DDBJ whole genome shotgun (WGS) entry which is preliminary data.</text>
</comment>
<name>A0A7J7ILZ0_9RHOD</name>
<keyword evidence="4" id="KW-0150">Chloroplast</keyword>
<keyword evidence="8 11" id="KW-1133">Transmembrane helix</keyword>
<evidence type="ECO:0000256" key="7">
    <source>
        <dbReference type="ARBA" id="ARBA00022946"/>
    </source>
</evidence>
<keyword evidence="5" id="KW-0934">Plastid</keyword>
<comment type="subcellular location">
    <subcellularLocation>
        <location evidence="1">Membrane</location>
        <topology evidence="1">Multi-pass membrane protein</topology>
    </subcellularLocation>
    <subcellularLocation>
        <location evidence="2">Plastid</location>
        <location evidence="2">Chloroplast</location>
    </subcellularLocation>
</comment>
<evidence type="ECO:0000313" key="13">
    <source>
        <dbReference type="Proteomes" id="UP000530660"/>
    </source>
</evidence>
<feature type="region of interest" description="Disordered" evidence="10">
    <location>
        <begin position="363"/>
        <end position="384"/>
    </location>
</feature>
<dbReference type="AlphaFoldDB" id="A0A7J7ILZ0"/>
<evidence type="ECO:0000256" key="4">
    <source>
        <dbReference type="ARBA" id="ARBA00022528"/>
    </source>
</evidence>
<evidence type="ECO:0000256" key="1">
    <source>
        <dbReference type="ARBA" id="ARBA00004141"/>
    </source>
</evidence>
<keyword evidence="13" id="KW-1185">Reference proteome</keyword>
<evidence type="ECO:0000313" key="12">
    <source>
        <dbReference type="EMBL" id="KAF6003664.1"/>
    </source>
</evidence>
<evidence type="ECO:0000256" key="5">
    <source>
        <dbReference type="ARBA" id="ARBA00022640"/>
    </source>
</evidence>
<keyword evidence="9 11" id="KW-0472">Membrane</keyword>
<evidence type="ECO:0000256" key="6">
    <source>
        <dbReference type="ARBA" id="ARBA00022692"/>
    </source>
</evidence>
<reference evidence="12 13" key="1">
    <citation type="journal article" date="2020" name="J. Phycol.">
        <title>Comparative genome analysis reveals Cyanidiococcus gen. nov., a new extremophilic red algal genus sister to Cyanidioschyzon (Cyanidioschyzonaceae, Rhodophyta).</title>
        <authorList>
            <person name="Liu S.-L."/>
            <person name="Chiang Y.-R."/>
            <person name="Yoon H.S."/>
            <person name="Fu H.-Y."/>
        </authorList>
    </citation>
    <scope>NUCLEOTIDE SEQUENCE [LARGE SCALE GENOMIC DNA]</scope>
    <source>
        <strain evidence="12 13">THAL066</strain>
    </source>
</reference>
<feature type="compositionally biased region" description="Acidic residues" evidence="10">
    <location>
        <begin position="53"/>
        <end position="62"/>
    </location>
</feature>
<evidence type="ECO:0000256" key="9">
    <source>
        <dbReference type="ARBA" id="ARBA00023136"/>
    </source>
</evidence>
<dbReference type="PANTHER" id="PTHR31038">
    <property type="entry name" value="EXPRESSED PROTEIN-RELATED"/>
    <property type="match status" value="1"/>
</dbReference>
<feature type="compositionally biased region" description="Polar residues" evidence="10">
    <location>
        <begin position="363"/>
        <end position="372"/>
    </location>
</feature>
<dbReference type="PANTHER" id="PTHR31038:SF10">
    <property type="entry name" value="OS04G0524400 PROTEIN"/>
    <property type="match status" value="1"/>
</dbReference>
<evidence type="ECO:0000256" key="3">
    <source>
        <dbReference type="ARBA" id="ARBA00010793"/>
    </source>
</evidence>
<evidence type="ECO:0000256" key="11">
    <source>
        <dbReference type="SAM" id="Phobius"/>
    </source>
</evidence>
<feature type="transmembrane region" description="Helical" evidence="11">
    <location>
        <begin position="176"/>
        <end position="196"/>
    </location>
</feature>
<dbReference type="EMBL" id="VWRR01000006">
    <property type="protein sequence ID" value="KAF6003664.1"/>
    <property type="molecule type" value="Genomic_DNA"/>
</dbReference>
<keyword evidence="7" id="KW-0809">Transit peptide</keyword>
<evidence type="ECO:0000256" key="10">
    <source>
        <dbReference type="SAM" id="MobiDB-lite"/>
    </source>
</evidence>
<gene>
    <name evidence="12" type="ORF">F1559_004277</name>
</gene>
<feature type="transmembrane region" description="Helical" evidence="11">
    <location>
        <begin position="256"/>
        <end position="278"/>
    </location>
</feature>
<accession>A0A7J7ILZ0</accession>